<dbReference type="RefSeq" id="WP_158332035.1">
    <property type="nucleotide sequence ID" value="NZ_CP042163.1"/>
</dbReference>
<evidence type="ECO:0000313" key="2">
    <source>
        <dbReference type="EMBL" id="MED4127587.1"/>
    </source>
</evidence>
<name>A0ABU6NHA4_9BACI</name>
<evidence type="ECO:0000313" key="3">
    <source>
        <dbReference type="Proteomes" id="UP001341820"/>
    </source>
</evidence>
<accession>A0ABU6NHA4</accession>
<proteinExistence type="predicted"/>
<keyword evidence="3" id="KW-1185">Reference proteome</keyword>
<organism evidence="2 3">
    <name type="scientific">Shouchella miscanthi</name>
    <dbReference type="NCBI Taxonomy" id="2598861"/>
    <lineage>
        <taxon>Bacteria</taxon>
        <taxon>Bacillati</taxon>
        <taxon>Bacillota</taxon>
        <taxon>Bacilli</taxon>
        <taxon>Bacillales</taxon>
        <taxon>Bacillaceae</taxon>
        <taxon>Shouchella</taxon>
    </lineage>
</organism>
<comment type="caution">
    <text evidence="2">The sequence shown here is derived from an EMBL/GenBank/DDBJ whole genome shotgun (WGS) entry which is preliminary data.</text>
</comment>
<dbReference type="Proteomes" id="UP001341820">
    <property type="component" value="Unassembled WGS sequence"/>
</dbReference>
<feature type="transmembrane region" description="Helical" evidence="1">
    <location>
        <begin position="5"/>
        <end position="22"/>
    </location>
</feature>
<keyword evidence="1" id="KW-1133">Transmembrane helix</keyword>
<evidence type="ECO:0000256" key="1">
    <source>
        <dbReference type="SAM" id="Phobius"/>
    </source>
</evidence>
<feature type="transmembrane region" description="Helical" evidence="1">
    <location>
        <begin position="28"/>
        <end position="45"/>
    </location>
</feature>
<keyword evidence="1" id="KW-0472">Membrane</keyword>
<protein>
    <submittedName>
        <fullName evidence="2">Uncharacterized protein</fullName>
    </submittedName>
</protein>
<reference evidence="2 3" key="1">
    <citation type="submission" date="2023-03" db="EMBL/GenBank/DDBJ databases">
        <title>Bacillus Genome Sequencing.</title>
        <authorList>
            <person name="Dunlap C."/>
        </authorList>
    </citation>
    <scope>NUCLEOTIDE SEQUENCE [LARGE SCALE GENOMIC DNA]</scope>
    <source>
        <strain evidence="2 3">B-4107</strain>
    </source>
</reference>
<keyword evidence="1" id="KW-0812">Transmembrane</keyword>
<dbReference type="EMBL" id="JAROAS010000006">
    <property type="protein sequence ID" value="MED4127587.1"/>
    <property type="molecule type" value="Genomic_DNA"/>
</dbReference>
<gene>
    <name evidence="2" type="ORF">P5F74_05520</name>
</gene>
<sequence>MTLLHVYQFVAVLAFLLFVFFFQDIPFSLFWFSLLLALNIGLFILRKKKSQHR</sequence>